<evidence type="ECO:0008006" key="4">
    <source>
        <dbReference type="Google" id="ProtNLM"/>
    </source>
</evidence>
<evidence type="ECO:0000313" key="2">
    <source>
        <dbReference type="EMBL" id="MBO4210571.1"/>
    </source>
</evidence>
<dbReference type="RefSeq" id="WP_208817649.1">
    <property type="nucleotide sequence ID" value="NZ_WVUH01000520.1"/>
</dbReference>
<protein>
    <recommendedName>
        <fullName evidence="4">ABC-2 type transport system permease protein</fullName>
    </recommendedName>
</protein>
<feature type="transmembrane region" description="Helical" evidence="1">
    <location>
        <begin position="192"/>
        <end position="217"/>
    </location>
</feature>
<feature type="transmembrane region" description="Helical" evidence="1">
    <location>
        <begin position="89"/>
        <end position="109"/>
    </location>
</feature>
<reference evidence="2 3" key="1">
    <citation type="submission" date="2019-12" db="EMBL/GenBank/DDBJ databases">
        <title>Whole genome sequencing of endophytic Actinobacterium Micromonospora sp. MPMI6T.</title>
        <authorList>
            <person name="Evv R."/>
            <person name="Podile A.R."/>
        </authorList>
    </citation>
    <scope>NUCLEOTIDE SEQUENCE [LARGE SCALE GENOMIC DNA]</scope>
    <source>
        <strain evidence="2 3">MPMI6</strain>
    </source>
</reference>
<evidence type="ECO:0000313" key="3">
    <source>
        <dbReference type="Proteomes" id="UP000823521"/>
    </source>
</evidence>
<keyword evidence="1" id="KW-1133">Transmembrane helix</keyword>
<evidence type="ECO:0000256" key="1">
    <source>
        <dbReference type="SAM" id="Phobius"/>
    </source>
</evidence>
<organism evidence="2 3">
    <name type="scientific">Micromonospora echinofusca</name>
    <dbReference type="NCBI Taxonomy" id="47858"/>
    <lineage>
        <taxon>Bacteria</taxon>
        <taxon>Bacillati</taxon>
        <taxon>Actinomycetota</taxon>
        <taxon>Actinomycetes</taxon>
        <taxon>Micromonosporales</taxon>
        <taxon>Micromonosporaceae</taxon>
        <taxon>Micromonospora</taxon>
    </lineage>
</organism>
<dbReference type="Proteomes" id="UP000823521">
    <property type="component" value="Unassembled WGS sequence"/>
</dbReference>
<keyword evidence="1" id="KW-0812">Transmembrane</keyword>
<comment type="caution">
    <text evidence="2">The sequence shown here is derived from an EMBL/GenBank/DDBJ whole genome shotgun (WGS) entry which is preliminary data.</text>
</comment>
<proteinExistence type="predicted"/>
<keyword evidence="1" id="KW-0472">Membrane</keyword>
<sequence length="231" mass="25397">MGRLFTIAEMTLRELVRRRGVLALLLLMPLAFYLIRRDGYVGQSIRSLMLGVAWAVSTAALFATGAARELEPRLRLAGYRPHHLYLGRMLGLWVLGLVLTVPFLLLVLVDAPDFVRYGGVAAAMLCCVAVAAPFGMLIGAVLPRDLEGTLLLLTVVAVQMLIDPAGTGARFTPFWASREIATWAVDRTDDGYLLRGGLHGLAVTLLLVLLVAGVFTVRLRRRRHIRYLPAH</sequence>
<accession>A0ABS3W1A4</accession>
<dbReference type="EMBL" id="WVUH01000520">
    <property type="protein sequence ID" value="MBO4210571.1"/>
    <property type="molecule type" value="Genomic_DNA"/>
</dbReference>
<feature type="transmembrane region" description="Helical" evidence="1">
    <location>
        <begin position="20"/>
        <end position="36"/>
    </location>
</feature>
<gene>
    <name evidence="2" type="ORF">GSF22_31945</name>
</gene>
<feature type="transmembrane region" description="Helical" evidence="1">
    <location>
        <begin position="149"/>
        <end position="172"/>
    </location>
</feature>
<feature type="transmembrane region" description="Helical" evidence="1">
    <location>
        <begin position="121"/>
        <end position="142"/>
    </location>
</feature>
<keyword evidence="3" id="KW-1185">Reference proteome</keyword>
<name>A0ABS3W1A4_MICEH</name>
<feature type="transmembrane region" description="Helical" evidence="1">
    <location>
        <begin position="48"/>
        <end position="68"/>
    </location>
</feature>